<comment type="caution">
    <text evidence="1">The sequence shown here is derived from an EMBL/GenBank/DDBJ whole genome shotgun (WGS) entry which is preliminary data.</text>
</comment>
<reference evidence="1 2" key="1">
    <citation type="submission" date="2016-04" db="EMBL/GenBank/DDBJ databases">
        <title>ATOL: Assembling a taxonomically balanced genome-scale reconstruction of the evolutionary history of the Enterobacteriaceae.</title>
        <authorList>
            <person name="Plunkett G.III."/>
            <person name="Neeno-Eckwall E.C."/>
            <person name="Glasner J.D."/>
            <person name="Perna N.T."/>
        </authorList>
    </citation>
    <scope>NUCLEOTIDE SEQUENCE [LARGE SCALE GENOMIC DNA]</scope>
    <source>
        <strain evidence="1 2">ATCC 51603</strain>
    </source>
</reference>
<dbReference type="AlphaFoldDB" id="A0A1B7K1Y4"/>
<protein>
    <submittedName>
        <fullName evidence="1">Uncharacterized protein</fullName>
    </submittedName>
</protein>
<accession>A0A1B7K1Y4</accession>
<evidence type="ECO:0000313" key="1">
    <source>
        <dbReference type="EMBL" id="OAT54149.1"/>
    </source>
</evidence>
<gene>
    <name evidence="1" type="ORF">M989_01764</name>
</gene>
<name>A0A1B7K1Y4_9ENTR</name>
<keyword evidence="2" id="KW-1185">Reference proteome</keyword>
<sequence length="39" mass="4538">MFSLPEKVSVMDAVFAVVPERQNRVLVVFFIIKTPERIM</sequence>
<dbReference type="Proteomes" id="UP000078386">
    <property type="component" value="Unassembled WGS sequence"/>
</dbReference>
<dbReference type="EMBL" id="LXEU01000039">
    <property type="protein sequence ID" value="OAT54149.1"/>
    <property type="molecule type" value="Genomic_DNA"/>
</dbReference>
<evidence type="ECO:0000313" key="2">
    <source>
        <dbReference type="Proteomes" id="UP000078386"/>
    </source>
</evidence>
<organism evidence="1 2">
    <name type="scientific">Kluyvera georgiana ATCC 51603</name>
    <dbReference type="NCBI Taxonomy" id="1354264"/>
    <lineage>
        <taxon>Bacteria</taxon>
        <taxon>Pseudomonadati</taxon>
        <taxon>Pseudomonadota</taxon>
        <taxon>Gammaproteobacteria</taxon>
        <taxon>Enterobacterales</taxon>
        <taxon>Enterobacteriaceae</taxon>
        <taxon>Kluyvera</taxon>
    </lineage>
</organism>
<proteinExistence type="predicted"/>